<name>A0AA35ZZP1_LACSI</name>
<dbReference type="Gene3D" id="1.20.1250.20">
    <property type="entry name" value="MFS general substrate transporter like domains"/>
    <property type="match status" value="1"/>
</dbReference>
<dbReference type="Pfam" id="PF03092">
    <property type="entry name" value="BT1"/>
    <property type="match status" value="1"/>
</dbReference>
<sequence>MDLPPPSFAILPPPPGANPNPNSQIFPPYHHHHHHKITTVPTQSPDLHTTLSTLKHLINLSKTTIQSLSNILPTTTPATDAIATCPYNSNHRVPPNSLFKHHLRCPSSPAVIDLALCDSLHYPNSLHAPQSPLNQENNCLTQTLSNDATTDLCLSLDGYHTSLDSNFFYRDCPAVVTFPHDNNKSDCTLTLPAVLSAECADLTGDRSIDINDTIDGLCSSSDLVELLASKCWNVRTEINQWNDYPTSYSYSVLRSVLCSYISQKEYLMEWILVNSPFYGVVIDVFTRDHILLLFRLCMKAIAREAAGYLVSISKGDPKDGKYCFQCPVMSRVLTWASKSVNVSQIDCKAAMENDGRRTGIILVSQVAAAVAALHERFLFETRIRTIRASRFIPVYQRVQEHGYISKMADEERGKRSNYRAIIEHDGVLWHHGGNQDGNKNKSREELLAEERDYKRRRVSYRGKKMKRSTTQVMRDIIDEYMEEIKHAYMAGSGQSSLDATKLASKPSSMNDLDNEAKISKKAVPQSNRKEKDSVSDISMKSSRFGDEIKEKSNRNRHEEYHTSKSRSHEHRKRDEQQLRGVGNTIQASAVYETLYPPFFIKGLLLENVKTLGLFMTELLNICLCHGDSGSSLWQLRGSIFSFLASLIIFSFPATDIKSETTITATGGGETVAMESPPEKRLEIITKTTTNNGIKCKERERAQQRGRRRMLLGIGFWIQGFRCYPWMAVIFFLKDGLHVDPSTLQILQNSANLPMVAKPFYGLLSDSFYISGQHRIPYIACGAFLQALSWFSIASLPPSSISFFTITINLLLGNLGASIVEVANDAVVAECAKQPAGNSASSSSSDLPSFAWVAGSIGGVMGNLLGGISIERFSSQTMFLFFGILLTLQFFFTISVNEKSLNLPKSKSNHGIRKQFLDLLLVLRKPEIYQPISWFAASYAIIPALTGTMFYYQTQHLNIESSVLGMSKVFGQVAMLTWGIVYNRRLKSIPPRKLISTIQAILAILMVSDSLFVSGFYHRIGIPDSLYVIFVSGVLEVLYYFKTLPFSVLMAKLCPPGCEGSLMAFVMSSIALAFIISGYIGVALASYVEITETDFSGLRKALLIQAACTVVPLFWSSFIPESPKVEIGKKEE</sequence>
<dbReference type="Pfam" id="PF05253">
    <property type="entry name" value="zf-U11-48K"/>
    <property type="match status" value="1"/>
</dbReference>
<evidence type="ECO:0000256" key="10">
    <source>
        <dbReference type="ARBA" id="ARBA00044504"/>
    </source>
</evidence>
<dbReference type="PANTHER" id="PTHR31585">
    <property type="entry name" value="FOLATE-BIOPTERIN TRANSPORTER 1, CHLOROPLASTIC"/>
    <property type="match status" value="1"/>
</dbReference>
<protein>
    <recommendedName>
        <fullName evidence="13">CHHC U11-48K-type domain-containing protein</fullName>
    </recommendedName>
</protein>
<evidence type="ECO:0000256" key="7">
    <source>
        <dbReference type="ARBA" id="ARBA00022833"/>
    </source>
</evidence>
<gene>
    <name evidence="14" type="ORF">LSALG_LOCUS40428</name>
</gene>
<comment type="similarity">
    <text evidence="2">Belongs to the major facilitator superfamily. Folate-biopterin transporter (TC 2.A.71) family.</text>
</comment>
<comment type="subcellular location">
    <subcellularLocation>
        <location evidence="1">Membrane</location>
        <topology evidence="1">Multi-pass membrane protein</topology>
    </subcellularLocation>
</comment>
<dbReference type="InterPro" id="IPR022776">
    <property type="entry name" value="TRM13/UPF0224_CHHC_Znf_dom"/>
</dbReference>
<dbReference type="InterPro" id="IPR036259">
    <property type="entry name" value="MFS_trans_sf"/>
</dbReference>
<organism evidence="14 15">
    <name type="scientific">Lactuca saligna</name>
    <name type="common">Willowleaf lettuce</name>
    <dbReference type="NCBI Taxonomy" id="75948"/>
    <lineage>
        <taxon>Eukaryota</taxon>
        <taxon>Viridiplantae</taxon>
        <taxon>Streptophyta</taxon>
        <taxon>Embryophyta</taxon>
        <taxon>Tracheophyta</taxon>
        <taxon>Spermatophyta</taxon>
        <taxon>Magnoliopsida</taxon>
        <taxon>eudicotyledons</taxon>
        <taxon>Gunneridae</taxon>
        <taxon>Pentapetalae</taxon>
        <taxon>asterids</taxon>
        <taxon>campanulids</taxon>
        <taxon>Asterales</taxon>
        <taxon>Asteraceae</taxon>
        <taxon>Cichorioideae</taxon>
        <taxon>Cichorieae</taxon>
        <taxon>Lactucinae</taxon>
        <taxon>Lactuca</taxon>
    </lineage>
</organism>
<dbReference type="Proteomes" id="UP001177003">
    <property type="component" value="Chromosome 9"/>
</dbReference>
<feature type="compositionally biased region" description="Pro residues" evidence="11">
    <location>
        <begin position="1"/>
        <end position="18"/>
    </location>
</feature>
<dbReference type="EMBL" id="OX465085">
    <property type="protein sequence ID" value="CAI9301904.1"/>
    <property type="molecule type" value="Genomic_DNA"/>
</dbReference>
<feature type="region of interest" description="Disordered" evidence="11">
    <location>
        <begin position="491"/>
        <end position="579"/>
    </location>
</feature>
<proteinExistence type="inferred from homology"/>
<keyword evidence="6" id="KW-0863">Zinc-finger</keyword>
<feature type="transmembrane region" description="Helical" evidence="12">
    <location>
        <begin position="1061"/>
        <end position="1087"/>
    </location>
</feature>
<dbReference type="SUPFAM" id="SSF103473">
    <property type="entry name" value="MFS general substrate transporter"/>
    <property type="match status" value="1"/>
</dbReference>
<feature type="transmembrane region" description="Helical" evidence="12">
    <location>
        <begin position="993"/>
        <end position="1012"/>
    </location>
</feature>
<evidence type="ECO:0000256" key="9">
    <source>
        <dbReference type="ARBA" id="ARBA00023136"/>
    </source>
</evidence>
<keyword evidence="15" id="KW-1185">Reference proteome</keyword>
<evidence type="ECO:0000256" key="5">
    <source>
        <dbReference type="ARBA" id="ARBA00022723"/>
    </source>
</evidence>
<keyword evidence="4 12" id="KW-0812">Transmembrane</keyword>
<evidence type="ECO:0000256" key="4">
    <source>
        <dbReference type="ARBA" id="ARBA00022692"/>
    </source>
</evidence>
<keyword evidence="7" id="KW-0862">Zinc</keyword>
<comment type="similarity">
    <text evidence="10">Belongs to the major facilitator superfamily. Phosphate:H(+) symporter (TC 2.A.1.9) family.</text>
</comment>
<dbReference type="CDD" id="cd17484">
    <property type="entry name" value="MFS_FBT"/>
    <property type="match status" value="1"/>
</dbReference>
<evidence type="ECO:0000256" key="11">
    <source>
        <dbReference type="SAM" id="MobiDB-lite"/>
    </source>
</evidence>
<feature type="region of interest" description="Disordered" evidence="11">
    <location>
        <begin position="1"/>
        <end position="29"/>
    </location>
</feature>
<feature type="compositionally biased region" description="Basic and acidic residues" evidence="11">
    <location>
        <begin position="543"/>
        <end position="562"/>
    </location>
</feature>
<feature type="transmembrane region" description="Helical" evidence="12">
    <location>
        <begin position="800"/>
        <end position="819"/>
    </location>
</feature>
<feature type="domain" description="CHHC U11-48K-type" evidence="13">
    <location>
        <begin position="82"/>
        <end position="109"/>
    </location>
</feature>
<evidence type="ECO:0000256" key="3">
    <source>
        <dbReference type="ARBA" id="ARBA00022448"/>
    </source>
</evidence>
<feature type="transmembrane region" description="Helical" evidence="12">
    <location>
        <begin position="1099"/>
        <end position="1118"/>
    </location>
</feature>
<feature type="transmembrane region" description="Helical" evidence="12">
    <location>
        <begin position="710"/>
        <end position="732"/>
    </location>
</feature>
<evidence type="ECO:0000313" key="14">
    <source>
        <dbReference type="EMBL" id="CAI9301904.1"/>
    </source>
</evidence>
<evidence type="ECO:0000256" key="1">
    <source>
        <dbReference type="ARBA" id="ARBA00004141"/>
    </source>
</evidence>
<reference evidence="14" key="1">
    <citation type="submission" date="2023-04" db="EMBL/GenBank/DDBJ databases">
        <authorList>
            <person name="Vijverberg K."/>
            <person name="Xiong W."/>
            <person name="Schranz E."/>
        </authorList>
    </citation>
    <scope>NUCLEOTIDE SEQUENCE</scope>
</reference>
<evidence type="ECO:0000256" key="8">
    <source>
        <dbReference type="ARBA" id="ARBA00022989"/>
    </source>
</evidence>
<dbReference type="PANTHER" id="PTHR31585:SF2">
    <property type="entry name" value="FOLATE-BIOPTERIN TRANSPORTER 7-RELATED"/>
    <property type="match status" value="1"/>
</dbReference>
<feature type="transmembrane region" description="Helical" evidence="12">
    <location>
        <begin position="1024"/>
        <end position="1041"/>
    </location>
</feature>
<dbReference type="InterPro" id="IPR039309">
    <property type="entry name" value="BT1"/>
</dbReference>
<dbReference type="AlphaFoldDB" id="A0AA35ZZP1"/>
<feature type="transmembrane region" description="Helical" evidence="12">
    <location>
        <begin position="962"/>
        <end position="981"/>
    </location>
</feature>
<feature type="transmembrane region" description="Helical" evidence="12">
    <location>
        <begin position="849"/>
        <end position="869"/>
    </location>
</feature>
<feature type="transmembrane region" description="Helical" evidence="12">
    <location>
        <begin position="775"/>
        <end position="793"/>
    </location>
</feature>
<evidence type="ECO:0000256" key="2">
    <source>
        <dbReference type="ARBA" id="ARBA00007015"/>
    </source>
</evidence>
<feature type="transmembrane region" description="Helical" evidence="12">
    <location>
        <begin position="876"/>
        <end position="895"/>
    </location>
</feature>
<keyword evidence="5" id="KW-0479">Metal-binding</keyword>
<keyword evidence="9 12" id="KW-0472">Membrane</keyword>
<feature type="transmembrane region" description="Helical" evidence="12">
    <location>
        <begin position="931"/>
        <end position="950"/>
    </location>
</feature>
<evidence type="ECO:0000256" key="12">
    <source>
        <dbReference type="SAM" id="Phobius"/>
    </source>
</evidence>
<keyword evidence="3" id="KW-0813">Transport</keyword>
<dbReference type="PROSITE" id="PS51800">
    <property type="entry name" value="ZF_CHHC_U11_48K"/>
    <property type="match status" value="1"/>
</dbReference>
<dbReference type="GO" id="GO:0008270">
    <property type="term" value="F:zinc ion binding"/>
    <property type="evidence" value="ECO:0007669"/>
    <property type="project" value="UniProtKB-KW"/>
</dbReference>
<accession>A0AA35ZZP1</accession>
<feature type="transmembrane region" description="Helical" evidence="12">
    <location>
        <begin position="632"/>
        <end position="651"/>
    </location>
</feature>
<evidence type="ECO:0000313" key="15">
    <source>
        <dbReference type="Proteomes" id="UP001177003"/>
    </source>
</evidence>
<dbReference type="GO" id="GO:0016020">
    <property type="term" value="C:membrane"/>
    <property type="evidence" value="ECO:0007669"/>
    <property type="project" value="UniProtKB-SubCell"/>
</dbReference>
<keyword evidence="8 12" id="KW-1133">Transmembrane helix</keyword>
<evidence type="ECO:0000256" key="6">
    <source>
        <dbReference type="ARBA" id="ARBA00022771"/>
    </source>
</evidence>
<evidence type="ECO:0000259" key="13">
    <source>
        <dbReference type="PROSITE" id="PS51800"/>
    </source>
</evidence>